<dbReference type="OrthoDB" id="9768177at2"/>
<evidence type="ECO:0000256" key="2">
    <source>
        <dbReference type="ARBA" id="ARBA00022448"/>
    </source>
</evidence>
<keyword evidence="4 7" id="KW-0812">Transmembrane</keyword>
<dbReference type="Gene3D" id="2.170.130.10">
    <property type="entry name" value="TonB-dependent receptor, plug domain"/>
    <property type="match status" value="1"/>
</dbReference>
<dbReference type="RefSeq" id="WP_067760199.1">
    <property type="nucleotide sequence ID" value="NZ_CP015772.1"/>
</dbReference>
<keyword evidence="2 7" id="KW-0813">Transport</keyword>
<dbReference type="Proteomes" id="UP000077667">
    <property type="component" value="Chromosome"/>
</dbReference>
<gene>
    <name evidence="9" type="ORF">A8C56_20340</name>
</gene>
<organism evidence="9 10">
    <name type="scientific">Niabella ginsenosidivorans</name>
    <dbReference type="NCBI Taxonomy" id="1176587"/>
    <lineage>
        <taxon>Bacteria</taxon>
        <taxon>Pseudomonadati</taxon>
        <taxon>Bacteroidota</taxon>
        <taxon>Chitinophagia</taxon>
        <taxon>Chitinophagales</taxon>
        <taxon>Chitinophagaceae</taxon>
        <taxon>Niabella</taxon>
    </lineage>
</organism>
<evidence type="ECO:0000313" key="10">
    <source>
        <dbReference type="Proteomes" id="UP000077667"/>
    </source>
</evidence>
<dbReference type="Pfam" id="PF13715">
    <property type="entry name" value="CarbopepD_reg_2"/>
    <property type="match status" value="1"/>
</dbReference>
<evidence type="ECO:0000256" key="3">
    <source>
        <dbReference type="ARBA" id="ARBA00022452"/>
    </source>
</evidence>
<keyword evidence="10" id="KW-1185">Reference proteome</keyword>
<dbReference type="InterPro" id="IPR036942">
    <property type="entry name" value="Beta-barrel_TonB_sf"/>
</dbReference>
<evidence type="ECO:0000313" key="9">
    <source>
        <dbReference type="EMBL" id="ANH83020.1"/>
    </source>
</evidence>
<evidence type="ECO:0000259" key="8">
    <source>
        <dbReference type="Pfam" id="PF07715"/>
    </source>
</evidence>
<keyword evidence="6 7" id="KW-0998">Cell outer membrane</keyword>
<dbReference type="InterPro" id="IPR023996">
    <property type="entry name" value="TonB-dep_OMP_SusC/RagA"/>
</dbReference>
<dbReference type="Gene3D" id="2.60.40.1120">
    <property type="entry name" value="Carboxypeptidase-like, regulatory domain"/>
    <property type="match status" value="1"/>
</dbReference>
<evidence type="ECO:0000256" key="5">
    <source>
        <dbReference type="ARBA" id="ARBA00023136"/>
    </source>
</evidence>
<evidence type="ECO:0000256" key="1">
    <source>
        <dbReference type="ARBA" id="ARBA00004571"/>
    </source>
</evidence>
<reference evidence="9 10" key="1">
    <citation type="submission" date="2016-05" db="EMBL/GenBank/DDBJ databases">
        <title>Niabella ginsenosidivorans BS26 whole genome sequencing.</title>
        <authorList>
            <person name="Im W.T."/>
            <person name="Siddiqi M.Z."/>
        </authorList>
    </citation>
    <scope>NUCLEOTIDE SEQUENCE [LARGE SCALE GENOMIC DNA]</scope>
    <source>
        <strain evidence="9 10">BS26</strain>
    </source>
</reference>
<dbReference type="STRING" id="1176587.A8C56_20340"/>
<dbReference type="InterPro" id="IPR037066">
    <property type="entry name" value="Plug_dom_sf"/>
</dbReference>
<accession>A0A1A9I8I6</accession>
<dbReference type="PROSITE" id="PS52016">
    <property type="entry name" value="TONB_DEPENDENT_REC_3"/>
    <property type="match status" value="1"/>
</dbReference>
<dbReference type="EMBL" id="CP015772">
    <property type="protein sequence ID" value="ANH83020.1"/>
    <property type="molecule type" value="Genomic_DNA"/>
</dbReference>
<sequence>MLLKHFRNITLAVIGFCMAHPLYAQHRVFTGKVLDAADSSPLSGVSVTIKGTEQGVTTKKDGSFSIKTAVAAPLLVVSYVGYSQKETAATDSFLTIYLEKTTSEMNEVVVTALGVKRQKASLGYAVSEVNGKDLTQAREVNVLNSLEGKVAGVNVSGIAGGPGASSNVIIRGISSLTQTNQPLYVINGIPVESQPNSSDGSQYSNVPDLGDAMSNINPDDIETISVLKGAAASALYGYRAKAGVILITTKTAKSNSIELNSNYVAEKVVDLTDWQYVYGQGANNLKPTSQLVAFQSGQSSWGGKLDGSPVVQFDGGVRPYVAQKNNLQNFYRTGGTFTNTLALNRTFEGGAIRFSASDLTSRSIVPNSGINRQTFDLSANYNLTPRFLADVHANYILEQAKNRPLLSDPSGNSNYNVMFLPTSVDVRTLEKATNPDGSELAYSPSVNATNPWFAAEKFINNTERNRFISSVRLRYTFDNGVFLQGRAGIDNYNDHYLSVVPTGTAYRPKGSMSEYNTSYKDLNADLLAGKDFKLSPDLTITPNLGASYRRTKSAEYENHGETFQIPFVYNILNTSVKTVYYLPSDQEVQSVYGTLDLAYKNYLYLTGSGRNDWFSTLATPGTNNKVGVFYPSVSGSFIFSELLKPNEWFSYGKLRAGYAEVGQATAPYQTQLSYIFAGTTFNGLPQGLINNSDIPNSSLKPSLAKELEIGTELGFFHNRLNLDLSWYNKKSSNEILSAPASIASGYGGAVLNIGQLQNKGWELLLSGTPVKGSSFTWKTALNGSVNNNKVLALANNQSSLAVGTSSTAVGFIQQIVGLPANQIMAYDYKYDDAGNIIKTASGVPARGLLKPYGSAYAKWMAGFSNDLYYKHFHLSFLIDGKFGGKLFSGTDYRGYTFGLSKATLVNREGTFGNNLDAATYYSTLASNVSKLFVEDAGFIKFRSVVLEYTFPSGLFGKGIKGASLSIVGRNLFYLMRKTENVDPESSFSPTAYGLELGGVPSTRTFGANLNLKF</sequence>
<protein>
    <submittedName>
        <fullName evidence="9">SusC/RagA family TonB-linked outer membrane protein</fullName>
    </submittedName>
</protein>
<evidence type="ECO:0000256" key="6">
    <source>
        <dbReference type="ARBA" id="ARBA00023237"/>
    </source>
</evidence>
<dbReference type="AlphaFoldDB" id="A0A1A9I8I6"/>
<dbReference type="SUPFAM" id="SSF56935">
    <property type="entry name" value="Porins"/>
    <property type="match status" value="1"/>
</dbReference>
<evidence type="ECO:0000256" key="7">
    <source>
        <dbReference type="PROSITE-ProRule" id="PRU01360"/>
    </source>
</evidence>
<dbReference type="InterPro" id="IPR012910">
    <property type="entry name" value="Plug_dom"/>
</dbReference>
<evidence type="ECO:0000256" key="4">
    <source>
        <dbReference type="ARBA" id="ARBA00022692"/>
    </source>
</evidence>
<dbReference type="GO" id="GO:0009279">
    <property type="term" value="C:cell outer membrane"/>
    <property type="evidence" value="ECO:0007669"/>
    <property type="project" value="UniProtKB-SubCell"/>
</dbReference>
<comment type="subcellular location">
    <subcellularLocation>
        <location evidence="1 7">Cell outer membrane</location>
        <topology evidence="1 7">Multi-pass membrane protein</topology>
    </subcellularLocation>
</comment>
<dbReference type="Pfam" id="PF07715">
    <property type="entry name" value="Plug"/>
    <property type="match status" value="1"/>
</dbReference>
<feature type="domain" description="TonB-dependent receptor plug" evidence="8">
    <location>
        <begin position="121"/>
        <end position="244"/>
    </location>
</feature>
<dbReference type="SUPFAM" id="SSF49464">
    <property type="entry name" value="Carboxypeptidase regulatory domain-like"/>
    <property type="match status" value="1"/>
</dbReference>
<dbReference type="InterPro" id="IPR023997">
    <property type="entry name" value="TonB-dep_OMP_SusC/RagA_CS"/>
</dbReference>
<dbReference type="InterPro" id="IPR039426">
    <property type="entry name" value="TonB-dep_rcpt-like"/>
</dbReference>
<dbReference type="InterPro" id="IPR008969">
    <property type="entry name" value="CarboxyPept-like_regulatory"/>
</dbReference>
<name>A0A1A9I8I6_9BACT</name>
<keyword evidence="3 7" id="KW-1134">Transmembrane beta strand</keyword>
<comment type="similarity">
    <text evidence="7">Belongs to the TonB-dependent receptor family.</text>
</comment>
<dbReference type="NCBIfam" id="TIGR04056">
    <property type="entry name" value="OMP_RagA_SusC"/>
    <property type="match status" value="1"/>
</dbReference>
<dbReference type="KEGG" id="nia:A8C56_20340"/>
<proteinExistence type="inferred from homology"/>
<dbReference type="Gene3D" id="2.40.170.20">
    <property type="entry name" value="TonB-dependent receptor, beta-barrel domain"/>
    <property type="match status" value="1"/>
</dbReference>
<keyword evidence="5 7" id="KW-0472">Membrane</keyword>
<dbReference type="NCBIfam" id="TIGR04057">
    <property type="entry name" value="SusC_RagA_signa"/>
    <property type="match status" value="1"/>
</dbReference>